<name>A0A4R7DK57_9FLAO</name>
<keyword evidence="7" id="KW-1015">Disulfide bond</keyword>
<dbReference type="InterPro" id="IPR008979">
    <property type="entry name" value="Galactose-bd-like_sf"/>
</dbReference>
<dbReference type="Proteomes" id="UP000295274">
    <property type="component" value="Unassembled WGS sequence"/>
</dbReference>
<dbReference type="Gene3D" id="2.60.120.260">
    <property type="entry name" value="Galactose-binding domain-like"/>
    <property type="match status" value="1"/>
</dbReference>
<comment type="function">
    <text evidence="1">Acts as a defensive agent. Recognizes blood group fucosylated oligosaccharides including A, B, H and Lewis B-type antigens. Does not recognize Lewis A antigen and has low affinity for monovalent haptens.</text>
</comment>
<dbReference type="AlphaFoldDB" id="A0A4R7DK57"/>
<dbReference type="InterPro" id="IPR051941">
    <property type="entry name" value="BG_Antigen-Binding_Lectin"/>
</dbReference>
<dbReference type="SMART" id="SM00607">
    <property type="entry name" value="FTP"/>
    <property type="match status" value="1"/>
</dbReference>
<proteinExistence type="inferred from homology"/>
<dbReference type="EMBL" id="SNZW01000001">
    <property type="protein sequence ID" value="TDS20882.1"/>
    <property type="molecule type" value="Genomic_DNA"/>
</dbReference>
<keyword evidence="8" id="KW-0732">Signal</keyword>
<accession>A0A4R7DK57</accession>
<evidence type="ECO:0000313" key="11">
    <source>
        <dbReference type="Proteomes" id="UP000295274"/>
    </source>
</evidence>
<dbReference type="InterPro" id="IPR006585">
    <property type="entry name" value="FTP1"/>
</dbReference>
<evidence type="ECO:0000256" key="8">
    <source>
        <dbReference type="SAM" id="SignalP"/>
    </source>
</evidence>
<keyword evidence="6" id="KW-0106">Calcium</keyword>
<evidence type="ECO:0000256" key="2">
    <source>
        <dbReference type="ARBA" id="ARBA00010147"/>
    </source>
</evidence>
<sequence>MRCVVFLVVLLFYTIVDAQNLALDKPTSQSSTWYSAVSSKVVDGNTNGNYANVGHTQNEPIMWWRVDLGSQFDISQIRVFNRTDDVTYRIIGAQVYIGNVDSTNPEDYTAVGNPLVDQPLTEINDVSVLGQFVMVRLISSNIDAVLALAEVEVYGHEASSENANSSAEGLWNLNNNNVFYNQGGNVGIGTNTPDSKLAVNGNIRAKEIKVETANWPDYVFSENYNLPTLQEVENHITKNGHLINIPSAGEIHKNGIELGEINRLLLEKIEELTLYIIQLKDDQNEQNIRLKNLEKTQKNKFNLLKI</sequence>
<evidence type="ECO:0000313" key="10">
    <source>
        <dbReference type="EMBL" id="TDS20882.1"/>
    </source>
</evidence>
<evidence type="ECO:0000256" key="5">
    <source>
        <dbReference type="ARBA" id="ARBA00022734"/>
    </source>
</evidence>
<evidence type="ECO:0000256" key="3">
    <source>
        <dbReference type="ARBA" id="ARBA00011233"/>
    </source>
</evidence>
<comment type="similarity">
    <text evidence="2">Belongs to the fucolectin family.</text>
</comment>
<reference evidence="10 11" key="1">
    <citation type="submission" date="2019-03" db="EMBL/GenBank/DDBJ databases">
        <title>Genomic Encyclopedia of Type Strains, Phase III (KMG-III): the genomes of soil and plant-associated and newly described type strains.</title>
        <authorList>
            <person name="Whitman W."/>
        </authorList>
    </citation>
    <scope>NUCLEOTIDE SEQUENCE [LARGE SCALE GENOMIC DNA]</scope>
    <source>
        <strain evidence="10 11">CECT 8455</strain>
    </source>
</reference>
<gene>
    <name evidence="10" type="ORF">DFQ03_0140</name>
</gene>
<keyword evidence="4" id="KW-0479">Metal-binding</keyword>
<keyword evidence="11" id="KW-1185">Reference proteome</keyword>
<comment type="caution">
    <text evidence="10">The sequence shown here is derived from an EMBL/GenBank/DDBJ whole genome shotgun (WGS) entry which is preliminary data.</text>
</comment>
<evidence type="ECO:0000256" key="1">
    <source>
        <dbReference type="ARBA" id="ARBA00002219"/>
    </source>
</evidence>
<dbReference type="PANTHER" id="PTHR45713:SF6">
    <property type="entry name" value="F5_8 TYPE C DOMAIN-CONTAINING PROTEIN"/>
    <property type="match status" value="1"/>
</dbReference>
<protein>
    <submittedName>
        <fullName evidence="10">F5/8 type C domain-containing protein</fullName>
    </submittedName>
</protein>
<dbReference type="GO" id="GO:0042806">
    <property type="term" value="F:fucose binding"/>
    <property type="evidence" value="ECO:0007669"/>
    <property type="project" value="UniProtKB-ARBA"/>
</dbReference>
<dbReference type="GO" id="GO:0010185">
    <property type="term" value="P:regulation of cellular defense response"/>
    <property type="evidence" value="ECO:0007669"/>
    <property type="project" value="UniProtKB-ARBA"/>
</dbReference>
<feature type="domain" description="Fucolectin tachylectin-4 pentraxin-1" evidence="9">
    <location>
        <begin position="18"/>
        <end position="162"/>
    </location>
</feature>
<organism evidence="10 11">
    <name type="scientific">Maribacter caenipelagi</name>
    <dbReference type="NCBI Taxonomy" id="1447781"/>
    <lineage>
        <taxon>Bacteria</taxon>
        <taxon>Pseudomonadati</taxon>
        <taxon>Bacteroidota</taxon>
        <taxon>Flavobacteriia</taxon>
        <taxon>Flavobacteriales</taxon>
        <taxon>Flavobacteriaceae</taxon>
        <taxon>Maribacter</taxon>
    </lineage>
</organism>
<feature type="signal peptide" evidence="8">
    <location>
        <begin position="1"/>
        <end position="18"/>
    </location>
</feature>
<dbReference type="PANTHER" id="PTHR45713">
    <property type="entry name" value="FTP DOMAIN-CONTAINING PROTEIN"/>
    <property type="match status" value="1"/>
</dbReference>
<dbReference type="RefSeq" id="WP_133671117.1">
    <property type="nucleotide sequence ID" value="NZ_SNZW01000001.1"/>
</dbReference>
<dbReference type="GO" id="GO:0046872">
    <property type="term" value="F:metal ion binding"/>
    <property type="evidence" value="ECO:0007669"/>
    <property type="project" value="UniProtKB-KW"/>
</dbReference>
<dbReference type="Pfam" id="PF22633">
    <property type="entry name" value="F5_F8_type_C_2"/>
    <property type="match status" value="1"/>
</dbReference>
<evidence type="ECO:0000259" key="9">
    <source>
        <dbReference type="SMART" id="SM00607"/>
    </source>
</evidence>
<comment type="subunit">
    <text evidence="3">Homotrimer.</text>
</comment>
<feature type="chain" id="PRO_5020280556" evidence="8">
    <location>
        <begin position="19"/>
        <end position="306"/>
    </location>
</feature>
<evidence type="ECO:0000256" key="7">
    <source>
        <dbReference type="ARBA" id="ARBA00023157"/>
    </source>
</evidence>
<evidence type="ECO:0000256" key="4">
    <source>
        <dbReference type="ARBA" id="ARBA00022723"/>
    </source>
</evidence>
<dbReference type="OrthoDB" id="9808753at2"/>
<evidence type="ECO:0000256" key="6">
    <source>
        <dbReference type="ARBA" id="ARBA00022837"/>
    </source>
</evidence>
<keyword evidence="5" id="KW-0430">Lectin</keyword>
<dbReference type="SUPFAM" id="SSF49785">
    <property type="entry name" value="Galactose-binding domain-like"/>
    <property type="match status" value="1"/>
</dbReference>